<gene>
    <name evidence="1" type="ORF">MARPO_0233s0001</name>
</gene>
<evidence type="ECO:0000313" key="1">
    <source>
        <dbReference type="EMBL" id="PTQ27047.1"/>
    </source>
</evidence>
<sequence length="81" mass="9836">MDRCNDTSVCFYFETNRKGIQIHFCTIIWTYLKTVNELSMWFQLYDPMSSNDCYHLLVLRVFIQRACRSNNFCLEMNFTRV</sequence>
<reference evidence="2" key="1">
    <citation type="journal article" date="2017" name="Cell">
        <title>Insights into land plant evolution garnered from the Marchantia polymorpha genome.</title>
        <authorList>
            <person name="Bowman J.L."/>
            <person name="Kohchi T."/>
            <person name="Yamato K.T."/>
            <person name="Jenkins J."/>
            <person name="Shu S."/>
            <person name="Ishizaki K."/>
            <person name="Yamaoka S."/>
            <person name="Nishihama R."/>
            <person name="Nakamura Y."/>
            <person name="Berger F."/>
            <person name="Adam C."/>
            <person name="Aki S.S."/>
            <person name="Althoff F."/>
            <person name="Araki T."/>
            <person name="Arteaga-Vazquez M.A."/>
            <person name="Balasubrmanian S."/>
            <person name="Barry K."/>
            <person name="Bauer D."/>
            <person name="Boehm C.R."/>
            <person name="Briginshaw L."/>
            <person name="Caballero-Perez J."/>
            <person name="Catarino B."/>
            <person name="Chen F."/>
            <person name="Chiyoda S."/>
            <person name="Chovatia M."/>
            <person name="Davies K.M."/>
            <person name="Delmans M."/>
            <person name="Demura T."/>
            <person name="Dierschke T."/>
            <person name="Dolan L."/>
            <person name="Dorantes-Acosta A.E."/>
            <person name="Eklund D.M."/>
            <person name="Florent S.N."/>
            <person name="Flores-Sandoval E."/>
            <person name="Fujiyama A."/>
            <person name="Fukuzawa H."/>
            <person name="Galik B."/>
            <person name="Grimanelli D."/>
            <person name="Grimwood J."/>
            <person name="Grossniklaus U."/>
            <person name="Hamada T."/>
            <person name="Haseloff J."/>
            <person name="Hetherington A.J."/>
            <person name="Higo A."/>
            <person name="Hirakawa Y."/>
            <person name="Hundley H.N."/>
            <person name="Ikeda Y."/>
            <person name="Inoue K."/>
            <person name="Inoue S.I."/>
            <person name="Ishida S."/>
            <person name="Jia Q."/>
            <person name="Kakita M."/>
            <person name="Kanazawa T."/>
            <person name="Kawai Y."/>
            <person name="Kawashima T."/>
            <person name="Kennedy M."/>
            <person name="Kinose K."/>
            <person name="Kinoshita T."/>
            <person name="Kohara Y."/>
            <person name="Koide E."/>
            <person name="Komatsu K."/>
            <person name="Kopischke S."/>
            <person name="Kubo M."/>
            <person name="Kyozuka J."/>
            <person name="Lagercrantz U."/>
            <person name="Lin S.S."/>
            <person name="Lindquist E."/>
            <person name="Lipzen A.M."/>
            <person name="Lu C.W."/>
            <person name="De Luna E."/>
            <person name="Martienssen R.A."/>
            <person name="Minamino N."/>
            <person name="Mizutani M."/>
            <person name="Mizutani M."/>
            <person name="Mochizuki N."/>
            <person name="Monte I."/>
            <person name="Mosher R."/>
            <person name="Nagasaki H."/>
            <person name="Nakagami H."/>
            <person name="Naramoto S."/>
            <person name="Nishitani K."/>
            <person name="Ohtani M."/>
            <person name="Okamoto T."/>
            <person name="Okumura M."/>
            <person name="Phillips J."/>
            <person name="Pollak B."/>
            <person name="Reinders A."/>
            <person name="Rovekamp M."/>
            <person name="Sano R."/>
            <person name="Sawa S."/>
            <person name="Schmid M.W."/>
            <person name="Shirakawa M."/>
            <person name="Solano R."/>
            <person name="Spunde A."/>
            <person name="Suetsugu N."/>
            <person name="Sugano S."/>
            <person name="Sugiyama A."/>
            <person name="Sun R."/>
            <person name="Suzuki Y."/>
            <person name="Takenaka M."/>
            <person name="Takezawa D."/>
            <person name="Tomogane H."/>
            <person name="Tsuzuki M."/>
            <person name="Ueda T."/>
            <person name="Umeda M."/>
            <person name="Ward J.M."/>
            <person name="Watanabe Y."/>
            <person name="Yazaki K."/>
            <person name="Yokoyama R."/>
            <person name="Yoshitake Y."/>
            <person name="Yotsui I."/>
            <person name="Zachgo S."/>
            <person name="Schmutz J."/>
        </authorList>
    </citation>
    <scope>NUCLEOTIDE SEQUENCE [LARGE SCALE GENOMIC DNA]</scope>
    <source>
        <strain evidence="2">Tak-1</strain>
    </source>
</reference>
<keyword evidence="2" id="KW-1185">Reference proteome</keyword>
<evidence type="ECO:0000313" key="2">
    <source>
        <dbReference type="Proteomes" id="UP000244005"/>
    </source>
</evidence>
<protein>
    <submittedName>
        <fullName evidence="1">Uncharacterized protein</fullName>
    </submittedName>
</protein>
<proteinExistence type="predicted"/>
<accession>A0A2R6VZN2</accession>
<name>A0A2R6VZN2_MARPO</name>
<dbReference type="Gramene" id="Mp7g06930.1">
    <property type="protein sequence ID" value="Mp7g06930.1.cds1"/>
    <property type="gene ID" value="Mp7g06930"/>
</dbReference>
<dbReference type="Proteomes" id="UP000244005">
    <property type="component" value="Unassembled WGS sequence"/>
</dbReference>
<dbReference type="AlphaFoldDB" id="A0A2R6VZN2"/>
<dbReference type="EMBL" id="KZ772894">
    <property type="protein sequence ID" value="PTQ27047.1"/>
    <property type="molecule type" value="Genomic_DNA"/>
</dbReference>
<organism evidence="1 2">
    <name type="scientific">Marchantia polymorpha</name>
    <name type="common">Common liverwort</name>
    <name type="synonym">Marchantia aquatica</name>
    <dbReference type="NCBI Taxonomy" id="3197"/>
    <lineage>
        <taxon>Eukaryota</taxon>
        <taxon>Viridiplantae</taxon>
        <taxon>Streptophyta</taxon>
        <taxon>Embryophyta</taxon>
        <taxon>Marchantiophyta</taxon>
        <taxon>Marchantiopsida</taxon>
        <taxon>Marchantiidae</taxon>
        <taxon>Marchantiales</taxon>
        <taxon>Marchantiaceae</taxon>
        <taxon>Marchantia</taxon>
    </lineage>
</organism>